<evidence type="ECO:0000313" key="4">
    <source>
        <dbReference type="EMBL" id="SFZ73698.1"/>
    </source>
</evidence>
<dbReference type="EMBL" id="FPKS01000004">
    <property type="protein sequence ID" value="SFZ73698.1"/>
    <property type="molecule type" value="Genomic_DNA"/>
</dbReference>
<protein>
    <submittedName>
        <fullName evidence="4">Protein RodZ, contains Xre-like HTH and DUF4115 domains</fullName>
    </submittedName>
</protein>
<dbReference type="AlphaFoldDB" id="A0A1K2HBN7"/>
<reference evidence="3 6" key="1">
    <citation type="submission" date="2014-12" db="EMBL/GenBank/DDBJ databases">
        <title>Draft genome sequences of 10 type strains of Lactococcus.</title>
        <authorList>
            <person name="Sun Z."/>
            <person name="Zhong Z."/>
            <person name="Liu W."/>
            <person name="Zhang W."/>
            <person name="Zhang H."/>
        </authorList>
    </citation>
    <scope>NUCLEOTIDE SEQUENCE [LARGE SCALE GENOMIC DNA]</scope>
    <source>
        <strain evidence="3 6">DSM 22330</strain>
    </source>
</reference>
<keyword evidence="6" id="KW-1185">Reference proteome</keyword>
<dbReference type="STRING" id="1122154.SAMN02746068_00909"/>
<feature type="transmembrane region" description="Helical" evidence="2">
    <location>
        <begin position="114"/>
        <end position="138"/>
    </location>
</feature>
<dbReference type="RefSeq" id="WP_031366304.1">
    <property type="nucleotide sequence ID" value="NZ_FPKS01000004.1"/>
</dbReference>
<keyword evidence="2" id="KW-0812">Transmembrane</keyword>
<reference evidence="4 5" key="2">
    <citation type="submission" date="2016-11" db="EMBL/GenBank/DDBJ databases">
        <authorList>
            <person name="Jaros S."/>
            <person name="Januszkiewicz K."/>
            <person name="Wedrychowicz H."/>
        </authorList>
    </citation>
    <scope>NUCLEOTIDE SEQUENCE [LARGE SCALE GENOMIC DNA]</scope>
    <source>
        <strain evidence="4 5">DSM 22330</strain>
    </source>
</reference>
<dbReference type="Gene3D" id="1.10.260.40">
    <property type="entry name" value="lambda repressor-like DNA-binding domains"/>
    <property type="match status" value="1"/>
</dbReference>
<evidence type="ECO:0000256" key="1">
    <source>
        <dbReference type="SAM" id="MobiDB-lite"/>
    </source>
</evidence>
<keyword evidence="2" id="KW-1133">Transmembrane helix</keyword>
<gene>
    <name evidence="3" type="ORF">RR45_GL000048</name>
    <name evidence="4" type="ORF">SAMN02746068_00909</name>
</gene>
<dbReference type="EMBL" id="JXJT01000001">
    <property type="protein sequence ID" value="PCS04729.1"/>
    <property type="molecule type" value="Genomic_DNA"/>
</dbReference>
<dbReference type="Pfam" id="PF13413">
    <property type="entry name" value="HTH_25"/>
    <property type="match status" value="1"/>
</dbReference>
<feature type="region of interest" description="Disordered" evidence="1">
    <location>
        <begin position="157"/>
        <end position="188"/>
    </location>
</feature>
<evidence type="ECO:0000256" key="2">
    <source>
        <dbReference type="SAM" id="Phobius"/>
    </source>
</evidence>
<dbReference type="GO" id="GO:0003677">
    <property type="term" value="F:DNA binding"/>
    <property type="evidence" value="ECO:0007669"/>
    <property type="project" value="InterPro"/>
</dbReference>
<evidence type="ECO:0000313" key="5">
    <source>
        <dbReference type="Proteomes" id="UP000185655"/>
    </source>
</evidence>
<keyword evidence="2" id="KW-0472">Membrane</keyword>
<dbReference type="PANTHER" id="PTHR34475:SF1">
    <property type="entry name" value="CYTOSKELETON PROTEIN RODZ"/>
    <property type="match status" value="1"/>
</dbReference>
<dbReference type="Proteomes" id="UP000185655">
    <property type="component" value="Unassembled WGS sequence"/>
</dbReference>
<dbReference type="OrthoDB" id="9797543at2"/>
<name>A0A1K2HBN7_9LACT</name>
<dbReference type="InterPro" id="IPR050400">
    <property type="entry name" value="Bact_Cytoskel_RodZ"/>
</dbReference>
<dbReference type="Proteomes" id="UP000218979">
    <property type="component" value="Unassembled WGS sequence"/>
</dbReference>
<accession>A0A1K2HBN7</accession>
<feature type="compositionally biased region" description="Low complexity" evidence="1">
    <location>
        <begin position="157"/>
        <end position="177"/>
    </location>
</feature>
<sequence>MAKKTVGQVLRDQRAKLDMTLNAAEALTQIKKMYIVALEHDDYDALPGDFYVKAYLKQYAERLDLDYDQLVTAYEKNEPIEVDETPDLSESYQFVKPSERLEADEELGDKKWRYYLPIVLLGTVAALIIISISATVVLNKPKNSGIAEHLYSVSTSSKSKASASHPAPSTSSISSESKAPEPPKPEIAVTGNGQALAATVKNVASPVKVNLSTAAGLAVWIGMTNSDLPGGQITLTNATPTTTTLTGNQTVLTLGKTTGLTIKIGDTPIDLSSIVAPESPATLTITIE</sequence>
<proteinExistence type="predicted"/>
<evidence type="ECO:0000313" key="6">
    <source>
        <dbReference type="Proteomes" id="UP000218979"/>
    </source>
</evidence>
<dbReference type="PANTHER" id="PTHR34475">
    <property type="match status" value="1"/>
</dbReference>
<evidence type="ECO:0000313" key="3">
    <source>
        <dbReference type="EMBL" id="PCS04729.1"/>
    </source>
</evidence>
<dbReference type="InterPro" id="IPR010982">
    <property type="entry name" value="Lambda_DNA-bd_dom_sf"/>
</dbReference>
<organism evidence="4 5">
    <name type="scientific">Pseudolactococcus chungangensis CAU 28 = DSM 22330</name>
    <dbReference type="NCBI Taxonomy" id="1122154"/>
    <lineage>
        <taxon>Bacteria</taxon>
        <taxon>Bacillati</taxon>
        <taxon>Bacillota</taxon>
        <taxon>Bacilli</taxon>
        <taxon>Lactobacillales</taxon>
        <taxon>Streptococcaceae</taxon>
        <taxon>Pseudolactococcus</taxon>
    </lineage>
</organism>